<reference evidence="2" key="1">
    <citation type="journal article" date="2019" name="Int. J. Syst. Evol. Microbiol.">
        <title>The Global Catalogue of Microorganisms (GCM) 10K type strain sequencing project: providing services to taxonomists for standard genome sequencing and annotation.</title>
        <authorList>
            <consortium name="The Broad Institute Genomics Platform"/>
            <consortium name="The Broad Institute Genome Sequencing Center for Infectious Disease"/>
            <person name="Wu L."/>
            <person name="Ma J."/>
        </authorList>
    </citation>
    <scope>NUCLEOTIDE SEQUENCE [LARGE SCALE GENOMIC DNA]</scope>
    <source>
        <strain evidence="2">JCM 3115</strain>
    </source>
</reference>
<evidence type="ECO:0000313" key="2">
    <source>
        <dbReference type="Proteomes" id="UP000611554"/>
    </source>
</evidence>
<gene>
    <name evidence="1" type="ORF">GCM10010140_20190</name>
</gene>
<evidence type="ECO:0000313" key="1">
    <source>
        <dbReference type="EMBL" id="GGP90455.1"/>
    </source>
</evidence>
<dbReference type="SUPFAM" id="SSF53474">
    <property type="entry name" value="alpha/beta-Hydrolases"/>
    <property type="match status" value="1"/>
</dbReference>
<sequence length="72" mass="7685">MVVMTATSDAFTFAAGDGRLDSSDHIGMAGRLARTVADGREVTVDGTVHYPNMERPDAFNEILGDFLRAVPA</sequence>
<organism evidence="1 2">
    <name type="scientific">Streptosporangium pseudovulgare</name>
    <dbReference type="NCBI Taxonomy" id="35765"/>
    <lineage>
        <taxon>Bacteria</taxon>
        <taxon>Bacillati</taxon>
        <taxon>Actinomycetota</taxon>
        <taxon>Actinomycetes</taxon>
        <taxon>Streptosporangiales</taxon>
        <taxon>Streptosporangiaceae</taxon>
        <taxon>Streptosporangium</taxon>
    </lineage>
</organism>
<dbReference type="Proteomes" id="UP000611554">
    <property type="component" value="Unassembled WGS sequence"/>
</dbReference>
<evidence type="ECO:0008006" key="3">
    <source>
        <dbReference type="Google" id="ProtNLM"/>
    </source>
</evidence>
<proteinExistence type="predicted"/>
<dbReference type="Gene3D" id="3.40.50.1820">
    <property type="entry name" value="alpha/beta hydrolase"/>
    <property type="match status" value="1"/>
</dbReference>
<dbReference type="EMBL" id="BMQJ01000004">
    <property type="protein sequence ID" value="GGP90455.1"/>
    <property type="molecule type" value="Genomic_DNA"/>
</dbReference>
<protein>
    <recommendedName>
        <fullName evidence="3">Alpha/beta hydrolase</fullName>
    </recommendedName>
</protein>
<dbReference type="InterPro" id="IPR029058">
    <property type="entry name" value="AB_hydrolase_fold"/>
</dbReference>
<name>A0ABQ2QP45_9ACTN</name>
<comment type="caution">
    <text evidence="1">The sequence shown here is derived from an EMBL/GenBank/DDBJ whole genome shotgun (WGS) entry which is preliminary data.</text>
</comment>
<keyword evidence="2" id="KW-1185">Reference proteome</keyword>
<accession>A0ABQ2QP45</accession>